<dbReference type="AlphaFoldDB" id="A0A022QDD9"/>
<evidence type="ECO:0000256" key="1">
    <source>
        <dbReference type="ARBA" id="ARBA00004123"/>
    </source>
</evidence>
<name>A0A022QDD9_ERYGU</name>
<dbReference type="GO" id="GO:0043565">
    <property type="term" value="F:sequence-specific DNA binding"/>
    <property type="evidence" value="ECO:0000318"/>
    <property type="project" value="GO_Central"/>
</dbReference>
<dbReference type="GO" id="GO:0009723">
    <property type="term" value="P:response to ethylene"/>
    <property type="evidence" value="ECO:0000318"/>
    <property type="project" value="GO_Central"/>
</dbReference>
<dbReference type="GO" id="GO:0003700">
    <property type="term" value="F:DNA-binding transcription factor activity"/>
    <property type="evidence" value="ECO:0000318"/>
    <property type="project" value="GO_Central"/>
</dbReference>
<dbReference type="GO" id="GO:0005634">
    <property type="term" value="C:nucleus"/>
    <property type="evidence" value="ECO:0000318"/>
    <property type="project" value="GO_Central"/>
</dbReference>
<feature type="region of interest" description="Disordered" evidence="8">
    <location>
        <begin position="144"/>
        <end position="199"/>
    </location>
</feature>
<dbReference type="eggNOG" id="ENOG502QRPH">
    <property type="taxonomic scope" value="Eukaryota"/>
</dbReference>
<comment type="similarity">
    <text evidence="2 7">Belongs to the BBR/BPC family.</text>
</comment>
<evidence type="ECO:0000256" key="2">
    <source>
        <dbReference type="ARBA" id="ARBA00007911"/>
    </source>
</evidence>
<keyword evidence="3 7" id="KW-0805">Transcription regulation</keyword>
<dbReference type="KEGG" id="egt:105972417"/>
<keyword evidence="4 7" id="KW-0238">DNA-binding</keyword>
<keyword evidence="6 7" id="KW-0539">Nucleus</keyword>
<evidence type="ECO:0000256" key="4">
    <source>
        <dbReference type="ARBA" id="ARBA00023125"/>
    </source>
</evidence>
<accession>A0A022QDD9</accession>
<evidence type="ECO:0000313" key="9">
    <source>
        <dbReference type="EMBL" id="EYU24500.1"/>
    </source>
</evidence>
<dbReference type="PANTHER" id="PTHR31421:SF22">
    <property type="entry name" value="PROTEIN BASIC PENTACYSTEINE3"/>
    <property type="match status" value="1"/>
</dbReference>
<dbReference type="STRING" id="4155.A0A022QDD9"/>
<proteinExistence type="inferred from homology"/>
<organism evidence="9 10">
    <name type="scientific">Erythranthe guttata</name>
    <name type="common">Yellow monkey flower</name>
    <name type="synonym">Mimulus guttatus</name>
    <dbReference type="NCBI Taxonomy" id="4155"/>
    <lineage>
        <taxon>Eukaryota</taxon>
        <taxon>Viridiplantae</taxon>
        <taxon>Streptophyta</taxon>
        <taxon>Embryophyta</taxon>
        <taxon>Tracheophyta</taxon>
        <taxon>Spermatophyta</taxon>
        <taxon>Magnoliopsida</taxon>
        <taxon>eudicotyledons</taxon>
        <taxon>Gunneridae</taxon>
        <taxon>Pentapetalae</taxon>
        <taxon>asterids</taxon>
        <taxon>lamiids</taxon>
        <taxon>Lamiales</taxon>
        <taxon>Phrymaceae</taxon>
        <taxon>Erythranthe</taxon>
    </lineage>
</organism>
<evidence type="ECO:0000313" key="10">
    <source>
        <dbReference type="Proteomes" id="UP000030748"/>
    </source>
</evidence>
<protein>
    <recommendedName>
        <fullName evidence="7">GAGA-binding transcriptional activator</fullName>
    </recommendedName>
</protein>
<dbReference type="PANTHER" id="PTHR31421">
    <property type="entry name" value="PROTEIN BASIC PENTACYSTEINE3"/>
    <property type="match status" value="1"/>
</dbReference>
<dbReference type="Pfam" id="PF06217">
    <property type="entry name" value="GAGA_bind"/>
    <property type="match status" value="1"/>
</dbReference>
<dbReference type="EMBL" id="KI632119">
    <property type="protein sequence ID" value="EYU24500.1"/>
    <property type="molecule type" value="Genomic_DNA"/>
</dbReference>
<evidence type="ECO:0000256" key="7">
    <source>
        <dbReference type="RuleBase" id="RU367160"/>
    </source>
</evidence>
<dbReference type="PhylomeDB" id="A0A022QDD9"/>
<dbReference type="Proteomes" id="UP000030748">
    <property type="component" value="Unassembled WGS sequence"/>
</dbReference>
<reference evidence="9 10" key="1">
    <citation type="journal article" date="2013" name="Proc. Natl. Acad. Sci. U.S.A.">
        <title>Fine-scale variation in meiotic recombination in Mimulus inferred from population shotgun sequencing.</title>
        <authorList>
            <person name="Hellsten U."/>
            <person name="Wright K.M."/>
            <person name="Jenkins J."/>
            <person name="Shu S."/>
            <person name="Yuan Y."/>
            <person name="Wessler S.R."/>
            <person name="Schmutz J."/>
            <person name="Willis J.H."/>
            <person name="Rokhsar D.S."/>
        </authorList>
    </citation>
    <scope>NUCLEOTIDE SEQUENCE [LARGE SCALE GENOMIC DNA]</scope>
    <source>
        <strain evidence="10">cv. DUN x IM62</strain>
    </source>
</reference>
<dbReference type="SMART" id="SM01226">
    <property type="entry name" value="GAGA_bind"/>
    <property type="match status" value="1"/>
</dbReference>
<evidence type="ECO:0000256" key="5">
    <source>
        <dbReference type="ARBA" id="ARBA00023163"/>
    </source>
</evidence>
<dbReference type="OrthoDB" id="1903765at2759"/>
<evidence type="ECO:0000256" key="6">
    <source>
        <dbReference type="ARBA" id="ARBA00023242"/>
    </source>
</evidence>
<gene>
    <name evidence="9" type="ORF">MIMGU_mgv1a010418mg</name>
</gene>
<comment type="function">
    <text evidence="7">Transcriptional regulator that specifically binds to GA-rich elements (GAGA-repeats) present in regulatory sequences of genes involved in developmental processes.</text>
</comment>
<sequence length="313" mass="33646">MDDNENGNVNSRNWTFHQYSRTPYEEPHHHHNHMPLNLMPSMIETSLSGGGGGGGGGGVRELPVTASTNHHHHHHITGISGGPLNPLSCWMGPNSSKYLNNPLSVNPNRPYYLQSYVDVSSEASSPQITLPKNDTSLMINKVEESCEERDNSGGGGSGGGVAVKKRGGGGGGKAPKEKKPRTNKTPRGAPNEDRAKAPKKMAEVVINGQNMDISKIPIPICSCTGTAHQCYRWGSGGWQSACCTTGLSVHPLPVSTKRRGARIAGRKMSVGAFKKVLEKLSSEGYDFSNPIDLRSYWAKHGTNKFVTIRDGPG</sequence>
<evidence type="ECO:0000256" key="8">
    <source>
        <dbReference type="SAM" id="MobiDB-lite"/>
    </source>
</evidence>
<keyword evidence="10" id="KW-1185">Reference proteome</keyword>
<feature type="compositionally biased region" description="Basic and acidic residues" evidence="8">
    <location>
        <begin position="190"/>
        <end position="199"/>
    </location>
</feature>
<dbReference type="InterPro" id="IPR010409">
    <property type="entry name" value="GAGA-bd_tscrpt_act"/>
</dbReference>
<evidence type="ECO:0000256" key="3">
    <source>
        <dbReference type="ARBA" id="ARBA00023015"/>
    </source>
</evidence>
<feature type="compositionally biased region" description="Gly residues" evidence="8">
    <location>
        <begin position="152"/>
        <end position="161"/>
    </location>
</feature>
<keyword evidence="5 7" id="KW-0804">Transcription</keyword>
<comment type="subcellular location">
    <subcellularLocation>
        <location evidence="1 7">Nucleus</location>
    </subcellularLocation>
</comment>